<proteinExistence type="predicted"/>
<name>A0A1Y0T016_9CAUD</name>
<dbReference type="EMBL" id="MF063068">
    <property type="protein sequence ID" value="ARV77276.1"/>
    <property type="molecule type" value="Genomic_DNA"/>
</dbReference>
<accession>A0A1Y0T016</accession>
<gene>
    <name evidence="2" type="ORF">NOXIFER_107</name>
</gene>
<feature type="transmembrane region" description="Helical" evidence="1">
    <location>
        <begin position="57"/>
        <end position="76"/>
    </location>
</feature>
<keyword evidence="1" id="KW-1133">Transmembrane helix</keyword>
<evidence type="ECO:0000256" key="1">
    <source>
        <dbReference type="SAM" id="Phobius"/>
    </source>
</evidence>
<keyword evidence="1" id="KW-0812">Transmembrane</keyword>
<evidence type="ECO:0000313" key="3">
    <source>
        <dbReference type="Proteomes" id="UP000224829"/>
    </source>
</evidence>
<protein>
    <submittedName>
        <fullName evidence="2">Uncharacterized protein</fullName>
    </submittedName>
</protein>
<organism evidence="2 3">
    <name type="scientific">Pseudomonas phage Noxifer</name>
    <dbReference type="NCBI Taxonomy" id="2006684"/>
    <lineage>
        <taxon>Viruses</taxon>
        <taxon>Duplodnaviria</taxon>
        <taxon>Heunggongvirae</taxon>
        <taxon>Uroviricota</taxon>
        <taxon>Caudoviricetes</taxon>
        <taxon>Chimalliviridae</taxon>
        <taxon>Noxifervirus</taxon>
        <taxon>Noxifervirus noxifer</taxon>
    </lineage>
</organism>
<keyword evidence="3" id="KW-1185">Reference proteome</keyword>
<keyword evidence="1" id="KW-0472">Membrane</keyword>
<feature type="transmembrane region" description="Helical" evidence="1">
    <location>
        <begin position="26"/>
        <end position="45"/>
    </location>
</feature>
<dbReference type="Proteomes" id="UP000224829">
    <property type="component" value="Segment"/>
</dbReference>
<feature type="transmembrane region" description="Helical" evidence="1">
    <location>
        <begin position="82"/>
        <end position="102"/>
    </location>
</feature>
<evidence type="ECO:0000313" key="2">
    <source>
        <dbReference type="EMBL" id="ARV77276.1"/>
    </source>
</evidence>
<reference evidence="2 3" key="1">
    <citation type="submission" date="2017-05" db="EMBL/GenBank/DDBJ databases">
        <authorList>
            <person name="Song R."/>
            <person name="Chenine A.L."/>
            <person name="Ruprecht R.M."/>
        </authorList>
    </citation>
    <scope>NUCLEOTIDE SEQUENCE [LARGE SCALE GENOMIC DNA]</scope>
</reference>
<sequence>MDQLMAVYGQLLAAYDAMHNLAQQNLGVILVTNALTTFALAFAKAFQSRNIVLGHYWAAYVTSWGVTTLEVTNISLVVVGGWWLIISAGFGGSLGCVVAMVMHEKYFMKRKLAEEAKHETH</sequence>